<comment type="subcellular location">
    <subcellularLocation>
        <location evidence="1">Membrane</location>
        <topology evidence="1">Multi-pass membrane protein</topology>
    </subcellularLocation>
</comment>
<feature type="transmembrane region" description="Helical" evidence="7">
    <location>
        <begin position="137"/>
        <end position="156"/>
    </location>
</feature>
<dbReference type="GO" id="GO:0022857">
    <property type="term" value="F:transmembrane transporter activity"/>
    <property type="evidence" value="ECO:0007669"/>
    <property type="project" value="InterPro"/>
</dbReference>
<dbReference type="PANTHER" id="PTHR43791">
    <property type="entry name" value="PERMEASE-RELATED"/>
    <property type="match status" value="1"/>
</dbReference>
<dbReference type="FunFam" id="1.20.1250.20:FF:000064">
    <property type="entry name" value="MFS allantoate transporter"/>
    <property type="match status" value="1"/>
</dbReference>
<evidence type="ECO:0000313" key="8">
    <source>
        <dbReference type="EMBL" id="OCF53354.1"/>
    </source>
</evidence>
<dbReference type="SUPFAM" id="SSF103473">
    <property type="entry name" value="MFS general substrate transporter"/>
    <property type="match status" value="1"/>
</dbReference>
<evidence type="ECO:0000256" key="2">
    <source>
        <dbReference type="ARBA" id="ARBA00022448"/>
    </source>
</evidence>
<protein>
    <recommendedName>
        <fullName evidence="9">Major facilitator superfamily (MFS) profile domain-containing protein</fullName>
    </recommendedName>
</protein>
<feature type="transmembrane region" description="Helical" evidence="7">
    <location>
        <begin position="391"/>
        <end position="411"/>
    </location>
</feature>
<feature type="transmembrane region" description="Helical" evidence="7">
    <location>
        <begin position="450"/>
        <end position="476"/>
    </location>
</feature>
<comment type="similarity">
    <text evidence="6">Belongs to the major facilitator superfamily. Allantoate permease family.</text>
</comment>
<dbReference type="InterPro" id="IPR036259">
    <property type="entry name" value="MFS_trans_sf"/>
</dbReference>
<accession>A0A1B9ID67</accession>
<keyword evidence="3 7" id="KW-0812">Transmembrane</keyword>
<dbReference type="GO" id="GO:0016020">
    <property type="term" value="C:membrane"/>
    <property type="evidence" value="ECO:0007669"/>
    <property type="project" value="UniProtKB-SubCell"/>
</dbReference>
<dbReference type="PANTHER" id="PTHR43791:SF81">
    <property type="entry name" value="TRANSPORTER, PUTATIVE (AFU_ORTHOLOGUE AFUA_7G01190)-RELATED"/>
    <property type="match status" value="1"/>
</dbReference>
<proteinExistence type="inferred from homology"/>
<feature type="transmembrane region" description="Helical" evidence="7">
    <location>
        <begin position="223"/>
        <end position="246"/>
    </location>
</feature>
<evidence type="ECO:0008006" key="9">
    <source>
        <dbReference type="Google" id="ProtNLM"/>
    </source>
</evidence>
<dbReference type="Gene3D" id="1.20.1250.20">
    <property type="entry name" value="MFS general substrate transporter like domains"/>
    <property type="match status" value="2"/>
</dbReference>
<reference evidence="8" key="1">
    <citation type="submission" date="2013-07" db="EMBL/GenBank/DDBJ databases">
        <title>The Genome Sequence of Cryptococcus pinus CBS10737.</title>
        <authorList>
            <consortium name="The Broad Institute Genome Sequencing Platform"/>
            <person name="Cuomo C."/>
            <person name="Litvintseva A."/>
            <person name="Chen Y."/>
            <person name="Heitman J."/>
            <person name="Sun S."/>
            <person name="Springer D."/>
            <person name="Dromer F."/>
            <person name="Young S.K."/>
            <person name="Zeng Q."/>
            <person name="Gargeya S."/>
            <person name="Fitzgerald M."/>
            <person name="Abouelleil A."/>
            <person name="Alvarado L."/>
            <person name="Berlin A.M."/>
            <person name="Chapman S.B."/>
            <person name="Dewar J."/>
            <person name="Goldberg J."/>
            <person name="Griggs A."/>
            <person name="Gujja S."/>
            <person name="Hansen M."/>
            <person name="Howarth C."/>
            <person name="Imamovic A."/>
            <person name="Larimer J."/>
            <person name="McCowan C."/>
            <person name="Murphy C."/>
            <person name="Pearson M."/>
            <person name="Priest M."/>
            <person name="Roberts A."/>
            <person name="Saif S."/>
            <person name="Shea T."/>
            <person name="Sykes S."/>
            <person name="Wortman J."/>
            <person name="Nusbaum C."/>
            <person name="Birren B."/>
        </authorList>
    </citation>
    <scope>NUCLEOTIDE SEQUENCE [LARGE SCALE GENOMIC DNA]</scope>
    <source>
        <strain evidence="8">CBS 10737</strain>
    </source>
</reference>
<keyword evidence="5 7" id="KW-0472">Membrane</keyword>
<evidence type="ECO:0000256" key="6">
    <source>
        <dbReference type="ARBA" id="ARBA00037968"/>
    </source>
</evidence>
<name>A0A1B9ID67_9TREE</name>
<organism evidence="8">
    <name type="scientific">Kwoniella pini CBS 10737</name>
    <dbReference type="NCBI Taxonomy" id="1296096"/>
    <lineage>
        <taxon>Eukaryota</taxon>
        <taxon>Fungi</taxon>
        <taxon>Dikarya</taxon>
        <taxon>Basidiomycota</taxon>
        <taxon>Agaricomycotina</taxon>
        <taxon>Tremellomycetes</taxon>
        <taxon>Tremellales</taxon>
        <taxon>Cryptococcaceae</taxon>
        <taxon>Kwoniella</taxon>
    </lineage>
</organism>
<dbReference type="Pfam" id="PF07690">
    <property type="entry name" value="MFS_1"/>
    <property type="match status" value="1"/>
</dbReference>
<evidence type="ECO:0000256" key="7">
    <source>
        <dbReference type="SAM" id="Phobius"/>
    </source>
</evidence>
<feature type="transmembrane region" description="Helical" evidence="7">
    <location>
        <begin position="162"/>
        <end position="184"/>
    </location>
</feature>
<dbReference type="EMBL" id="KI894007">
    <property type="protein sequence ID" value="OCF53354.1"/>
    <property type="molecule type" value="Genomic_DNA"/>
</dbReference>
<keyword evidence="4 7" id="KW-1133">Transmembrane helix</keyword>
<gene>
    <name evidence="8" type="ORF">I206_00656</name>
</gene>
<feature type="transmembrane region" description="Helical" evidence="7">
    <location>
        <begin position="423"/>
        <end position="444"/>
    </location>
</feature>
<feature type="transmembrane region" description="Helical" evidence="7">
    <location>
        <begin position="109"/>
        <end position="125"/>
    </location>
</feature>
<keyword evidence="2" id="KW-0813">Transport</keyword>
<reference evidence="8" key="2">
    <citation type="submission" date="2016-07" db="EMBL/GenBank/DDBJ databases">
        <title>Evolution of pathogenesis and genome organization in the Tremellales.</title>
        <authorList>
            <person name="Cuomo C."/>
            <person name="Litvintseva A."/>
            <person name="Heitman J."/>
            <person name="Chen Y."/>
            <person name="Sun S."/>
            <person name="Springer D."/>
            <person name="Dromer F."/>
            <person name="Young S."/>
            <person name="Zeng Q."/>
            <person name="Chapman S."/>
            <person name="Gujja S."/>
            <person name="Saif S."/>
            <person name="Birren B."/>
        </authorList>
    </citation>
    <scope>NUCLEOTIDE SEQUENCE</scope>
    <source>
        <strain evidence="8">CBS 10737</strain>
    </source>
</reference>
<dbReference type="AlphaFoldDB" id="A0A1B9ID67"/>
<sequence>MANPVTKMSSHDDKSSLGGVEIVPVTKSQAPGVDMGSIPEIEDANAFLASHGTATYTDESNRKLLRRIDMYLMPMMCISYCIQYIDKSALAYAAVFGVKADLKLKGQEYSLLTSLFYIGYLVAEYPQAWLSQRERSFIMFVWGGILMCTAATHKFADIAAVRFFQGVFESALTPAYIIVTGMWYTRREQPFRVAIWYSMNGLGNAIGALISYGMGLIDGPMDSWRYIFIIEGVMTIVWSVVVYMIFPSSPMRVRWLSDAQKAQAVERIRSNRTGIINREWKWDQVKEALDPRIDPTGHILFWACVLNEVINGGVSTYKGLVIKAIGWTDLQSALFGIAYGAAVTIEIASCGYCAMRFKNARHWCMIAWLLPSAIGMILQITLPASNKAGKTIGVLLMPSFVGSLALCMGIPGQNTAGFTKRSVIVGMAFLGYCVGNIIGPLAWVSGQTPAYVSGYATCLACMAGQVVLFLLLRVYYAKQNKRRDQMVKDGLAPDPLALNGDEFEDLTDKQDLKFRYTL</sequence>
<evidence type="ECO:0000256" key="3">
    <source>
        <dbReference type="ARBA" id="ARBA00022692"/>
    </source>
</evidence>
<feature type="transmembrane region" description="Helical" evidence="7">
    <location>
        <begin position="365"/>
        <end position="385"/>
    </location>
</feature>
<evidence type="ECO:0000256" key="4">
    <source>
        <dbReference type="ARBA" id="ARBA00022989"/>
    </source>
</evidence>
<dbReference type="OrthoDB" id="6730379at2759"/>
<dbReference type="InterPro" id="IPR011701">
    <property type="entry name" value="MFS"/>
</dbReference>
<feature type="transmembrane region" description="Helical" evidence="7">
    <location>
        <begin position="196"/>
        <end position="217"/>
    </location>
</feature>
<evidence type="ECO:0000256" key="5">
    <source>
        <dbReference type="ARBA" id="ARBA00023136"/>
    </source>
</evidence>
<evidence type="ECO:0000256" key="1">
    <source>
        <dbReference type="ARBA" id="ARBA00004141"/>
    </source>
</evidence>